<evidence type="ECO:0000256" key="12">
    <source>
        <dbReference type="RuleBase" id="RU003357"/>
    </source>
</evidence>
<keyword evidence="17" id="KW-1185">Reference proteome</keyword>
<keyword evidence="4" id="KW-0410">Iron transport</keyword>
<evidence type="ECO:0000259" key="14">
    <source>
        <dbReference type="Pfam" id="PF00593"/>
    </source>
</evidence>
<evidence type="ECO:0000259" key="15">
    <source>
        <dbReference type="Pfam" id="PF07715"/>
    </source>
</evidence>
<dbReference type="Proteomes" id="UP000664303">
    <property type="component" value="Unassembled WGS sequence"/>
</dbReference>
<dbReference type="InterPro" id="IPR012910">
    <property type="entry name" value="Plug_dom"/>
</dbReference>
<dbReference type="PANTHER" id="PTHR32552:SF81">
    <property type="entry name" value="TONB-DEPENDENT OUTER MEMBRANE RECEPTOR"/>
    <property type="match status" value="1"/>
</dbReference>
<comment type="caution">
    <text evidence="16">The sequence shown here is derived from an EMBL/GenBank/DDBJ whole genome shotgun (WGS) entry which is preliminary data.</text>
</comment>
<dbReference type="Pfam" id="PF00593">
    <property type="entry name" value="TonB_dep_Rec_b-barrel"/>
    <property type="match status" value="1"/>
</dbReference>
<evidence type="ECO:0000256" key="1">
    <source>
        <dbReference type="ARBA" id="ARBA00004571"/>
    </source>
</evidence>
<evidence type="ECO:0000256" key="13">
    <source>
        <dbReference type="SAM" id="MobiDB-lite"/>
    </source>
</evidence>
<dbReference type="InterPro" id="IPR036942">
    <property type="entry name" value="Beta-barrel_TonB_sf"/>
</dbReference>
<gene>
    <name evidence="16" type="ORF">JYP50_00775</name>
</gene>
<evidence type="ECO:0000313" key="16">
    <source>
        <dbReference type="EMBL" id="MBN7795102.1"/>
    </source>
</evidence>
<evidence type="ECO:0000256" key="11">
    <source>
        <dbReference type="PROSITE-ProRule" id="PRU01360"/>
    </source>
</evidence>
<proteinExistence type="inferred from homology"/>
<dbReference type="PROSITE" id="PS52016">
    <property type="entry name" value="TONB_DEPENDENT_REC_3"/>
    <property type="match status" value="1"/>
</dbReference>
<evidence type="ECO:0000256" key="7">
    <source>
        <dbReference type="ARBA" id="ARBA00023065"/>
    </source>
</evidence>
<evidence type="ECO:0000256" key="5">
    <source>
        <dbReference type="ARBA" id="ARBA00022692"/>
    </source>
</evidence>
<dbReference type="AlphaFoldDB" id="A0A939DCK2"/>
<dbReference type="InterPro" id="IPR039426">
    <property type="entry name" value="TonB-dep_rcpt-like"/>
</dbReference>
<evidence type="ECO:0000256" key="8">
    <source>
        <dbReference type="ARBA" id="ARBA00023077"/>
    </source>
</evidence>
<keyword evidence="8 12" id="KW-0798">TonB box</keyword>
<comment type="similarity">
    <text evidence="11 12">Belongs to the TonB-dependent receptor family.</text>
</comment>
<dbReference type="GO" id="GO:0006826">
    <property type="term" value="P:iron ion transport"/>
    <property type="evidence" value="ECO:0007669"/>
    <property type="project" value="UniProtKB-KW"/>
</dbReference>
<dbReference type="EMBL" id="JAFKCZ010000001">
    <property type="protein sequence ID" value="MBN7795102.1"/>
    <property type="molecule type" value="Genomic_DNA"/>
</dbReference>
<dbReference type="SUPFAM" id="SSF56935">
    <property type="entry name" value="Porins"/>
    <property type="match status" value="1"/>
</dbReference>
<keyword evidence="6" id="KW-0408">Iron</keyword>
<feature type="domain" description="TonB-dependent receptor plug" evidence="15">
    <location>
        <begin position="52"/>
        <end position="157"/>
    </location>
</feature>
<evidence type="ECO:0000256" key="2">
    <source>
        <dbReference type="ARBA" id="ARBA00022448"/>
    </source>
</evidence>
<evidence type="ECO:0000313" key="17">
    <source>
        <dbReference type="Proteomes" id="UP000664303"/>
    </source>
</evidence>
<sequence length="862" mass="94036">MIARVKTLAGPLLRVSLAAGLLVETVLPQWALAQGAVLEEVVVTARKREEAIQDVPVSITALTDSQLRDAGITSIKNLGYQVPGLQIDQASTAQIWIRGIGQRDDGARVDGPVGVYFDGLYLPRKDGQLLDLVDVQSVQVLRGPQGTLFGKNTTGGALLVTSQPPTEVLEGFVETRLGNYGRSDARAALNVPLLDGDLLSRLTVGSQRRDGYLTNVVTGQEAASEDRQSALLQLRWAGSERWSADALAYYGETREVQPATNCGPMANSSYNGEDSLFGNRINAGDTVGVDAFNDDDTPVMPGFVGQSPVGMAACMESYELIDDRKFASEVPKLAFNVDNLLLGLTLEWMLNDQLTLKSITGYGDQKVFGQPGNPDNDATRRPLSGRYRASPSERQHWSQELQLVGSAWDERLNYTLGLFAMNEDIDDGTDTNAGLVTGSFIPGVNVMVINSPTAEDQTYQLENTTYAAFFQGSYSITNNLELTAGLRWTSEKREQRVDVELLDEAAFRERAFAALEGMPGVLLPIESQGVALVDPAVIFQQDMFTAINAQFGANPANGLPHYALLPATRYDAQNTWEELTPMLSLAYHLPDSLLGDGPLTRGMVYATYSEGFKSGTFEPVGSDGLATVDPELVDSVEFGFKLDMFDATMRLNGALFSTDFDGMQLRQVQADSAGLPRVVLRNASSTRIQGVELEWSWAPLDGLLLSAGGSLNDYDYLEFDEYQFSTRALLSQQPLPLVDRSSEPFAEVPALSYNLSVQYRFDTEWGSLTPRIDYSYVDDVFMGLDAGAGQNRDQSTFDDYGLVNARLGWVSRNGAIEAAAYVTNLTDELYFFGAAAVADSSGLFQITAGPPRMYGFELRYNY</sequence>
<keyword evidence="7" id="KW-0406">Ion transport</keyword>
<dbReference type="RefSeq" id="WP_206558545.1">
    <property type="nucleotide sequence ID" value="NZ_JAFKCZ010000001.1"/>
</dbReference>
<keyword evidence="10 11" id="KW-0998">Cell outer membrane</keyword>
<protein>
    <submittedName>
        <fullName evidence="16">TonB-dependent receptor</fullName>
    </submittedName>
</protein>
<keyword evidence="3 11" id="KW-1134">Transmembrane beta strand</keyword>
<dbReference type="InterPro" id="IPR000531">
    <property type="entry name" value="Beta-barrel_TonB"/>
</dbReference>
<feature type="domain" description="TonB-dependent receptor-like beta-barrel" evidence="14">
    <location>
        <begin position="334"/>
        <end position="825"/>
    </location>
</feature>
<keyword evidence="5 11" id="KW-0812">Transmembrane</keyword>
<comment type="subcellular location">
    <subcellularLocation>
        <location evidence="1 11">Cell outer membrane</location>
        <topology evidence="1 11">Multi-pass membrane protein</topology>
    </subcellularLocation>
</comment>
<dbReference type="Pfam" id="PF07715">
    <property type="entry name" value="Plug"/>
    <property type="match status" value="1"/>
</dbReference>
<keyword evidence="2 11" id="KW-0813">Transport</keyword>
<organism evidence="16 17">
    <name type="scientific">Parahaliea mediterranea</name>
    <dbReference type="NCBI Taxonomy" id="651086"/>
    <lineage>
        <taxon>Bacteria</taxon>
        <taxon>Pseudomonadati</taxon>
        <taxon>Pseudomonadota</taxon>
        <taxon>Gammaproteobacteria</taxon>
        <taxon>Cellvibrionales</taxon>
        <taxon>Halieaceae</taxon>
        <taxon>Parahaliea</taxon>
    </lineage>
</organism>
<keyword evidence="9 11" id="KW-0472">Membrane</keyword>
<dbReference type="Gene3D" id="2.40.170.20">
    <property type="entry name" value="TonB-dependent receptor, beta-barrel domain"/>
    <property type="match status" value="3"/>
</dbReference>
<evidence type="ECO:0000256" key="9">
    <source>
        <dbReference type="ARBA" id="ARBA00023136"/>
    </source>
</evidence>
<evidence type="ECO:0000256" key="6">
    <source>
        <dbReference type="ARBA" id="ARBA00023004"/>
    </source>
</evidence>
<feature type="region of interest" description="Disordered" evidence="13">
    <location>
        <begin position="366"/>
        <end position="393"/>
    </location>
</feature>
<reference evidence="16" key="1">
    <citation type="submission" date="2021-02" db="EMBL/GenBank/DDBJ databases">
        <title>PHA producing bacteria isolated from coastal sediment in Guangdong, Shenzhen.</title>
        <authorList>
            <person name="Zheng W."/>
            <person name="Yu S."/>
            <person name="Huang Y."/>
        </authorList>
    </citation>
    <scope>NUCLEOTIDE SEQUENCE</scope>
    <source>
        <strain evidence="16">TN14-10</strain>
    </source>
</reference>
<dbReference type="GO" id="GO:0009279">
    <property type="term" value="C:cell outer membrane"/>
    <property type="evidence" value="ECO:0007669"/>
    <property type="project" value="UniProtKB-SubCell"/>
</dbReference>
<dbReference type="PANTHER" id="PTHR32552">
    <property type="entry name" value="FERRICHROME IRON RECEPTOR-RELATED"/>
    <property type="match status" value="1"/>
</dbReference>
<evidence type="ECO:0000256" key="3">
    <source>
        <dbReference type="ARBA" id="ARBA00022452"/>
    </source>
</evidence>
<accession>A0A939DCK2</accession>
<name>A0A939DCK2_9GAMM</name>
<evidence type="ECO:0000256" key="4">
    <source>
        <dbReference type="ARBA" id="ARBA00022496"/>
    </source>
</evidence>
<evidence type="ECO:0000256" key="10">
    <source>
        <dbReference type="ARBA" id="ARBA00023237"/>
    </source>
</evidence>
<keyword evidence="16" id="KW-0675">Receptor</keyword>